<proteinExistence type="predicted"/>
<evidence type="ECO:0000256" key="1">
    <source>
        <dbReference type="SAM" id="MobiDB-lite"/>
    </source>
</evidence>
<gene>
    <name evidence="2" type="ORF">CRENBAI_003879</name>
</gene>
<reference evidence="2 3" key="1">
    <citation type="submission" date="2021-06" db="EMBL/GenBank/DDBJ databases">
        <authorList>
            <person name="Palmer J.M."/>
        </authorList>
    </citation>
    <scope>NUCLEOTIDE SEQUENCE [LARGE SCALE GENOMIC DNA]</scope>
    <source>
        <strain evidence="2 3">MEX-2019</strain>
        <tissue evidence="2">Muscle</tissue>
    </source>
</reference>
<dbReference type="EMBL" id="JAHHUM010000013">
    <property type="protein sequence ID" value="KAK5623832.1"/>
    <property type="molecule type" value="Genomic_DNA"/>
</dbReference>
<feature type="region of interest" description="Disordered" evidence="1">
    <location>
        <begin position="1"/>
        <end position="41"/>
    </location>
</feature>
<organism evidence="2 3">
    <name type="scientific">Crenichthys baileyi</name>
    <name type="common">White River springfish</name>
    <dbReference type="NCBI Taxonomy" id="28760"/>
    <lineage>
        <taxon>Eukaryota</taxon>
        <taxon>Metazoa</taxon>
        <taxon>Chordata</taxon>
        <taxon>Craniata</taxon>
        <taxon>Vertebrata</taxon>
        <taxon>Euteleostomi</taxon>
        <taxon>Actinopterygii</taxon>
        <taxon>Neopterygii</taxon>
        <taxon>Teleostei</taxon>
        <taxon>Neoteleostei</taxon>
        <taxon>Acanthomorphata</taxon>
        <taxon>Ovalentaria</taxon>
        <taxon>Atherinomorphae</taxon>
        <taxon>Cyprinodontiformes</taxon>
        <taxon>Goodeidae</taxon>
        <taxon>Crenichthys</taxon>
    </lineage>
</organism>
<sequence length="156" mass="16913">MLLPSFGPLPNPQNLTEASSHSLDKVEEWGSLGPQSDPKNTLENIEIDHQKALAEIFAPGSQWSLAQATMHRAPRHQPSSPPVSAPPESSSSCCRRHCHRDTVIETPPLHIGSDRCLYICPSVSDLISGLQIPSWFLFLVCLNLPSLSTGVGSLPT</sequence>
<comment type="caution">
    <text evidence="2">The sequence shown here is derived from an EMBL/GenBank/DDBJ whole genome shotgun (WGS) entry which is preliminary data.</text>
</comment>
<feature type="compositionally biased region" description="Polar residues" evidence="1">
    <location>
        <begin position="12"/>
        <end position="21"/>
    </location>
</feature>
<keyword evidence="3" id="KW-1185">Reference proteome</keyword>
<evidence type="ECO:0000313" key="2">
    <source>
        <dbReference type="EMBL" id="KAK5623832.1"/>
    </source>
</evidence>
<protein>
    <submittedName>
        <fullName evidence="2">Uncharacterized protein</fullName>
    </submittedName>
</protein>
<dbReference type="Proteomes" id="UP001311232">
    <property type="component" value="Unassembled WGS sequence"/>
</dbReference>
<name>A0AAV9SRC0_9TELE</name>
<feature type="region of interest" description="Disordered" evidence="1">
    <location>
        <begin position="67"/>
        <end position="90"/>
    </location>
</feature>
<dbReference type="AlphaFoldDB" id="A0AAV9SRC0"/>
<evidence type="ECO:0000313" key="3">
    <source>
        <dbReference type="Proteomes" id="UP001311232"/>
    </source>
</evidence>
<accession>A0AAV9SRC0</accession>